<name>A0ABW9IXG9_STRGJ</name>
<comment type="caution">
    <text evidence="4">The sequence shown here is derived from an EMBL/GenBank/DDBJ whole genome shotgun (WGS) entry which is preliminary data.</text>
</comment>
<dbReference type="Proteomes" id="UP001631993">
    <property type="component" value="Unassembled WGS sequence"/>
</dbReference>
<dbReference type="Pfam" id="PF01068">
    <property type="entry name" value="DNA_ligase_A_M"/>
    <property type="match status" value="1"/>
</dbReference>
<evidence type="ECO:0000256" key="1">
    <source>
        <dbReference type="ARBA" id="ARBA00007572"/>
    </source>
</evidence>
<keyword evidence="2" id="KW-0436">Ligase</keyword>
<evidence type="ECO:0000256" key="2">
    <source>
        <dbReference type="ARBA" id="ARBA00022598"/>
    </source>
</evidence>
<organism evidence="4 5">
    <name type="scientific">Streptomyces galilaeus</name>
    <dbReference type="NCBI Taxonomy" id="33899"/>
    <lineage>
        <taxon>Bacteria</taxon>
        <taxon>Bacillati</taxon>
        <taxon>Actinomycetota</taxon>
        <taxon>Actinomycetes</taxon>
        <taxon>Kitasatosporales</taxon>
        <taxon>Streptomycetaceae</taxon>
        <taxon>Streptomyces</taxon>
    </lineage>
</organism>
<accession>A0ABW9IXG9</accession>
<feature type="domain" description="ATP-dependent DNA ligase family profile" evidence="3">
    <location>
        <begin position="20"/>
        <end position="191"/>
    </location>
</feature>
<keyword evidence="5" id="KW-1185">Reference proteome</keyword>
<reference evidence="4 5" key="1">
    <citation type="submission" date="2024-12" db="EMBL/GenBank/DDBJ databases">
        <title>Forecasting of Potato common scab and diversities of Pathogenic streptomyces spp. in china.</title>
        <authorList>
            <person name="Handique U."/>
            <person name="Wu J."/>
        </authorList>
    </citation>
    <scope>NUCLEOTIDE SEQUENCE [LARGE SCALE GENOMIC DNA]</scope>
    <source>
        <strain evidence="4 5">ZRIMU1585</strain>
    </source>
</reference>
<dbReference type="InterPro" id="IPR012310">
    <property type="entry name" value="DNA_ligase_ATP-dep_cent"/>
</dbReference>
<dbReference type="Gene3D" id="3.30.470.30">
    <property type="entry name" value="DNA ligase/mRNA capping enzyme"/>
    <property type="match status" value="1"/>
</dbReference>
<dbReference type="RefSeq" id="WP_369276567.1">
    <property type="nucleotide sequence ID" value="NZ_JBJVMW010000030.1"/>
</dbReference>
<dbReference type="SUPFAM" id="SSF56091">
    <property type="entry name" value="DNA ligase/mRNA capping enzyme, catalytic domain"/>
    <property type="match status" value="1"/>
</dbReference>
<dbReference type="InterPro" id="IPR050191">
    <property type="entry name" value="ATP-dep_DNA_ligase"/>
</dbReference>
<proteinExistence type="inferred from homology"/>
<comment type="similarity">
    <text evidence="1">Belongs to the ATP-dependent DNA ligase family.</text>
</comment>
<dbReference type="PANTHER" id="PTHR45674:SF4">
    <property type="entry name" value="DNA LIGASE 1"/>
    <property type="match status" value="1"/>
</dbReference>
<sequence length="192" mass="21672">MTRHLPEPMLTTPTTDPHLTPGWAAEPKWDGYRAQLARYRDGRILLRSRRGTDMPPSFPEIQAAAIQLPGDTGLDGELVVWEADRLAFERLQQRLPRRGNAAAAAANQWPAHFVAFDLLRLADTDTTARPYHRRRTALEELFTSLHLEAPWTLPPSTTDPGTALEWLDWTAAGLEGLCFKRLTEPYHPTART</sequence>
<evidence type="ECO:0000259" key="3">
    <source>
        <dbReference type="Pfam" id="PF01068"/>
    </source>
</evidence>
<dbReference type="PANTHER" id="PTHR45674">
    <property type="entry name" value="DNA LIGASE 1/3 FAMILY MEMBER"/>
    <property type="match status" value="1"/>
</dbReference>
<evidence type="ECO:0000313" key="5">
    <source>
        <dbReference type="Proteomes" id="UP001631993"/>
    </source>
</evidence>
<evidence type="ECO:0000313" key="4">
    <source>
        <dbReference type="EMBL" id="MFM9652602.1"/>
    </source>
</evidence>
<protein>
    <recommendedName>
        <fullName evidence="3">ATP-dependent DNA ligase family profile domain-containing protein</fullName>
    </recommendedName>
</protein>
<dbReference type="EMBL" id="JBJVNE010000030">
    <property type="protein sequence ID" value="MFM9652602.1"/>
    <property type="molecule type" value="Genomic_DNA"/>
</dbReference>
<gene>
    <name evidence="4" type="ORF">ACKI1S_41620</name>
</gene>